<name>A0AAP2CEH2_9BACT</name>
<dbReference type="InterPro" id="IPR029063">
    <property type="entry name" value="SAM-dependent_MTases_sf"/>
</dbReference>
<sequence length="259" mass="30125">MATYTTEITSDKLVSDNPIHQRLLKAYMAAIPHVKGDLLEVGCGEGRGVDALIDQVKSFHAIDKNEEIIEKLKGKYPKGKFEVMNIPPFETVESNKYDFVVSFQVIEHIKDDKLFLKEIYRVLKPGGYAIISTPNIRHSLTRNPWHEREYTPNQLTDLCDGIFDHVEAKGIGGNDKVWEYHEANRESVKKITRFDVFDLQHRLPAKWLRKPYEVLNRLNRNKLHKQQSDAVEGITYKDYIEVDNPEQALDLYYFLHKKP</sequence>
<dbReference type="SUPFAM" id="SSF53335">
    <property type="entry name" value="S-adenosyl-L-methionine-dependent methyltransferases"/>
    <property type="match status" value="1"/>
</dbReference>
<dbReference type="AlphaFoldDB" id="A0AAP2CEH2"/>
<dbReference type="Gene3D" id="3.40.50.150">
    <property type="entry name" value="Vaccinia Virus protein VP39"/>
    <property type="match status" value="1"/>
</dbReference>
<feature type="domain" description="Methyltransferase type 11" evidence="1">
    <location>
        <begin position="39"/>
        <end position="131"/>
    </location>
</feature>
<evidence type="ECO:0000313" key="3">
    <source>
        <dbReference type="Proteomes" id="UP001319104"/>
    </source>
</evidence>
<comment type="caution">
    <text evidence="2">The sequence shown here is derived from an EMBL/GenBank/DDBJ whole genome shotgun (WGS) entry which is preliminary data.</text>
</comment>
<dbReference type="GO" id="GO:0032259">
    <property type="term" value="P:methylation"/>
    <property type="evidence" value="ECO:0007669"/>
    <property type="project" value="UniProtKB-KW"/>
</dbReference>
<proteinExistence type="predicted"/>
<dbReference type="PANTHER" id="PTHR43861">
    <property type="entry name" value="TRANS-ACONITATE 2-METHYLTRANSFERASE-RELATED"/>
    <property type="match status" value="1"/>
</dbReference>
<dbReference type="GO" id="GO:0008757">
    <property type="term" value="F:S-adenosylmethionine-dependent methyltransferase activity"/>
    <property type="evidence" value="ECO:0007669"/>
    <property type="project" value="InterPro"/>
</dbReference>
<keyword evidence="2" id="KW-0808">Transferase</keyword>
<keyword evidence="3" id="KW-1185">Reference proteome</keyword>
<keyword evidence="2" id="KW-0489">Methyltransferase</keyword>
<dbReference type="CDD" id="cd02440">
    <property type="entry name" value="AdoMet_MTases"/>
    <property type="match status" value="1"/>
</dbReference>
<protein>
    <submittedName>
        <fullName evidence="2">Class I SAM-dependent methyltransferase</fullName>
    </submittedName>
</protein>
<dbReference type="RefSeq" id="WP_213943710.1">
    <property type="nucleotide sequence ID" value="NZ_JAHCMY010000001.1"/>
</dbReference>
<dbReference type="InterPro" id="IPR013216">
    <property type="entry name" value="Methyltransf_11"/>
</dbReference>
<evidence type="ECO:0000313" key="2">
    <source>
        <dbReference type="EMBL" id="MBS9522828.1"/>
    </source>
</evidence>
<dbReference type="EMBL" id="JAHCMY010000001">
    <property type="protein sequence ID" value="MBS9522828.1"/>
    <property type="molecule type" value="Genomic_DNA"/>
</dbReference>
<dbReference type="Proteomes" id="UP001319104">
    <property type="component" value="Unassembled WGS sequence"/>
</dbReference>
<reference evidence="2 3" key="1">
    <citation type="submission" date="2021-05" db="EMBL/GenBank/DDBJ databases">
        <authorList>
            <person name="Zhang Z.D."/>
            <person name="Osman G."/>
        </authorList>
    </citation>
    <scope>NUCLEOTIDE SEQUENCE [LARGE SCALE GENOMIC DNA]</scope>
    <source>
        <strain evidence="2 3">KCTC 32217</strain>
    </source>
</reference>
<gene>
    <name evidence="2" type="ORF">KI659_02255</name>
</gene>
<accession>A0AAP2CEH2</accession>
<organism evidence="2 3">
    <name type="scientific">Litoribacter ruber</name>
    <dbReference type="NCBI Taxonomy" id="702568"/>
    <lineage>
        <taxon>Bacteria</taxon>
        <taxon>Pseudomonadati</taxon>
        <taxon>Bacteroidota</taxon>
        <taxon>Cytophagia</taxon>
        <taxon>Cytophagales</taxon>
        <taxon>Cyclobacteriaceae</taxon>
        <taxon>Litoribacter</taxon>
    </lineage>
</organism>
<evidence type="ECO:0000259" key="1">
    <source>
        <dbReference type="Pfam" id="PF08241"/>
    </source>
</evidence>
<dbReference type="Pfam" id="PF08241">
    <property type="entry name" value="Methyltransf_11"/>
    <property type="match status" value="1"/>
</dbReference>